<gene>
    <name evidence="2" type="ORF">KOR34_16160</name>
</gene>
<keyword evidence="3" id="KW-1185">Reference proteome</keyword>
<dbReference type="RefSeq" id="WP_146563773.1">
    <property type="nucleotide sequence ID" value="NZ_SIHJ01000001.1"/>
</dbReference>
<name>A0A5C5VDI6_9BACT</name>
<comment type="caution">
    <text evidence="2">The sequence shown here is derived from an EMBL/GenBank/DDBJ whole genome shotgun (WGS) entry which is preliminary data.</text>
</comment>
<accession>A0A5C5VDI6</accession>
<evidence type="ECO:0000313" key="3">
    <source>
        <dbReference type="Proteomes" id="UP000316714"/>
    </source>
</evidence>
<keyword evidence="1" id="KW-1133">Transmembrane helix</keyword>
<protein>
    <submittedName>
        <fullName evidence="2">Uncharacterized protein</fullName>
    </submittedName>
</protein>
<dbReference type="OrthoDB" id="265453at2"/>
<evidence type="ECO:0000256" key="1">
    <source>
        <dbReference type="SAM" id="Phobius"/>
    </source>
</evidence>
<sequence length="216" mass="23402">MDPLRTAIALIPLASYLLLLGLVNLRRRPLVTTGANDLATLGMALSGLVFIGPIELFRPEPATVKLGAYVWLLLLGLYWLGLSLVAMVVRPRLAIYNVTLEQLRPAVAEAVAQVDPDARWAGDSLVLPRLHVQLHLDSFPLMRHASLVSSGGEQSLEGWRRLKRALSRSLQGLTVSPNPRSVTLLTFAVLLFAISVAGLVASPEQVAQAWVSLTGF</sequence>
<feature type="transmembrane region" description="Helical" evidence="1">
    <location>
        <begin position="182"/>
        <end position="201"/>
    </location>
</feature>
<keyword evidence="1" id="KW-0472">Membrane</keyword>
<dbReference type="AlphaFoldDB" id="A0A5C5VDI6"/>
<dbReference type="EMBL" id="SIHJ01000001">
    <property type="protein sequence ID" value="TWT36676.1"/>
    <property type="molecule type" value="Genomic_DNA"/>
</dbReference>
<keyword evidence="1" id="KW-0812">Transmembrane</keyword>
<feature type="transmembrane region" description="Helical" evidence="1">
    <location>
        <begin position="68"/>
        <end position="89"/>
    </location>
</feature>
<dbReference type="Proteomes" id="UP000316714">
    <property type="component" value="Unassembled WGS sequence"/>
</dbReference>
<organism evidence="2 3">
    <name type="scientific">Posidoniimonas corsicana</name>
    <dbReference type="NCBI Taxonomy" id="1938618"/>
    <lineage>
        <taxon>Bacteria</taxon>
        <taxon>Pseudomonadati</taxon>
        <taxon>Planctomycetota</taxon>
        <taxon>Planctomycetia</taxon>
        <taxon>Pirellulales</taxon>
        <taxon>Lacipirellulaceae</taxon>
        <taxon>Posidoniimonas</taxon>
    </lineage>
</organism>
<reference evidence="2 3" key="1">
    <citation type="submission" date="2019-02" db="EMBL/GenBank/DDBJ databases">
        <title>Deep-cultivation of Planctomycetes and their phenomic and genomic characterization uncovers novel biology.</title>
        <authorList>
            <person name="Wiegand S."/>
            <person name="Jogler M."/>
            <person name="Boedeker C."/>
            <person name="Pinto D."/>
            <person name="Vollmers J."/>
            <person name="Rivas-Marin E."/>
            <person name="Kohn T."/>
            <person name="Peeters S.H."/>
            <person name="Heuer A."/>
            <person name="Rast P."/>
            <person name="Oberbeckmann S."/>
            <person name="Bunk B."/>
            <person name="Jeske O."/>
            <person name="Meyerdierks A."/>
            <person name="Storesund J.E."/>
            <person name="Kallscheuer N."/>
            <person name="Luecker S."/>
            <person name="Lage O.M."/>
            <person name="Pohl T."/>
            <person name="Merkel B.J."/>
            <person name="Hornburger P."/>
            <person name="Mueller R.-W."/>
            <person name="Bruemmer F."/>
            <person name="Labrenz M."/>
            <person name="Spormann A.M."/>
            <person name="Op Den Camp H."/>
            <person name="Overmann J."/>
            <person name="Amann R."/>
            <person name="Jetten M.S.M."/>
            <person name="Mascher T."/>
            <person name="Medema M.H."/>
            <person name="Devos D.P."/>
            <person name="Kaster A.-K."/>
            <person name="Ovreas L."/>
            <person name="Rohde M."/>
            <person name="Galperin M.Y."/>
            <person name="Jogler C."/>
        </authorList>
    </citation>
    <scope>NUCLEOTIDE SEQUENCE [LARGE SCALE GENOMIC DNA]</scope>
    <source>
        <strain evidence="2 3">KOR34</strain>
    </source>
</reference>
<feature type="transmembrane region" description="Helical" evidence="1">
    <location>
        <begin position="6"/>
        <end position="25"/>
    </location>
</feature>
<feature type="transmembrane region" description="Helical" evidence="1">
    <location>
        <begin position="37"/>
        <end position="56"/>
    </location>
</feature>
<evidence type="ECO:0000313" key="2">
    <source>
        <dbReference type="EMBL" id="TWT36676.1"/>
    </source>
</evidence>
<proteinExistence type="predicted"/>